<dbReference type="GeneID" id="66871461"/>
<dbReference type="PANTHER" id="PTHR20857">
    <property type="entry name" value="THIAMINE-PHOSPHATE PYROPHOSPHORYLASE"/>
    <property type="match status" value="1"/>
</dbReference>
<evidence type="ECO:0000313" key="4">
    <source>
        <dbReference type="EMBL" id="KNE19525.1"/>
    </source>
</evidence>
<dbReference type="SUPFAM" id="SSF51391">
    <property type="entry name" value="Thiamin phosphate synthase"/>
    <property type="match status" value="1"/>
</dbReference>
<dbReference type="GO" id="GO:0005737">
    <property type="term" value="C:cytoplasm"/>
    <property type="evidence" value="ECO:0007669"/>
    <property type="project" value="TreeGrafter"/>
</dbReference>
<proteinExistence type="predicted"/>
<dbReference type="EMBL" id="LGTO01000007">
    <property type="protein sequence ID" value="KNE19525.1"/>
    <property type="molecule type" value="Genomic_DNA"/>
</dbReference>
<dbReference type="GO" id="GO:0004789">
    <property type="term" value="F:thiamine-phosphate diphosphorylase activity"/>
    <property type="evidence" value="ECO:0007669"/>
    <property type="project" value="TreeGrafter"/>
</dbReference>
<feature type="domain" description="Thiamine phosphate synthase/TenI" evidence="3">
    <location>
        <begin position="3"/>
        <end position="180"/>
    </location>
</feature>
<comment type="caution">
    <text evidence="4">The sequence shown here is derived from an EMBL/GenBank/DDBJ whole genome shotgun (WGS) entry which is preliminary data.</text>
</comment>
<comment type="pathway">
    <text evidence="1">Cofactor biosynthesis; thiamine diphosphate biosynthesis.</text>
</comment>
<dbReference type="Gene3D" id="3.20.20.70">
    <property type="entry name" value="Aldolase class I"/>
    <property type="match status" value="1"/>
</dbReference>
<sequence>MQLYAVTNGKMEEAKLVDTIQVIAPFVDRIILREKQKSLQGYLAFVQKLIQAGVSREVLCIHNHVSAPALTEVNQLHLPENKASLIADMKKLSPSLQVGVSVHSLQAARHAERCGADYVMFGHVFATDSKPRINPRGVEQVKQLAHALTIPVIAIGGIKNNKICDLSGANISGIAVMSAIFSASSPQTAAMKLREEVRRIEATS</sequence>
<evidence type="ECO:0000313" key="5">
    <source>
        <dbReference type="Proteomes" id="UP000036780"/>
    </source>
</evidence>
<dbReference type="Pfam" id="PF02581">
    <property type="entry name" value="TMP-TENI"/>
    <property type="match status" value="1"/>
</dbReference>
<dbReference type="AlphaFoldDB" id="A0A0L0QLP6"/>
<evidence type="ECO:0000256" key="2">
    <source>
        <dbReference type="ARBA" id="ARBA00022977"/>
    </source>
</evidence>
<dbReference type="GO" id="GO:0009228">
    <property type="term" value="P:thiamine biosynthetic process"/>
    <property type="evidence" value="ECO:0007669"/>
    <property type="project" value="UniProtKB-KW"/>
</dbReference>
<dbReference type="CDD" id="cd00564">
    <property type="entry name" value="TMP_TenI"/>
    <property type="match status" value="1"/>
</dbReference>
<dbReference type="RefSeq" id="WP_050352064.1">
    <property type="nucleotide sequence ID" value="NZ_BOSN01000002.1"/>
</dbReference>
<reference evidence="5" key="1">
    <citation type="submission" date="2015-07" db="EMBL/GenBank/DDBJ databases">
        <title>Fjat-10053 dsm26.</title>
        <authorList>
            <person name="Liu B."/>
            <person name="Wang J."/>
            <person name="Zhu Y."/>
            <person name="Liu G."/>
            <person name="Chen Q."/>
            <person name="Chen Z."/>
            <person name="Lan J."/>
            <person name="Che J."/>
            <person name="Ge C."/>
            <person name="Shi H."/>
            <person name="Pan Z."/>
            <person name="Liu X."/>
        </authorList>
    </citation>
    <scope>NUCLEOTIDE SEQUENCE [LARGE SCALE GENOMIC DNA]</scope>
    <source>
        <strain evidence="5">DSM 26</strain>
    </source>
</reference>
<dbReference type="PATRIC" id="fig|1473.5.peg.1346"/>
<keyword evidence="5" id="KW-1185">Reference proteome</keyword>
<name>A0A0L0QLP6_VIRPA</name>
<dbReference type="InterPro" id="IPR022998">
    <property type="entry name" value="ThiamineP_synth_TenI"/>
</dbReference>
<dbReference type="PANTHER" id="PTHR20857:SF22">
    <property type="entry name" value="THIAZOLE TAUTOMERASE"/>
    <property type="match status" value="1"/>
</dbReference>
<accession>A0A0L0QLP6</accession>
<protein>
    <recommendedName>
        <fullName evidence="3">Thiamine phosphate synthase/TenI domain-containing protein</fullName>
    </recommendedName>
</protein>
<dbReference type="InterPro" id="IPR036206">
    <property type="entry name" value="ThiamineP_synth_sf"/>
</dbReference>
<evidence type="ECO:0000256" key="1">
    <source>
        <dbReference type="ARBA" id="ARBA00004948"/>
    </source>
</evidence>
<dbReference type="Proteomes" id="UP000036780">
    <property type="component" value="Unassembled WGS sequence"/>
</dbReference>
<keyword evidence="2" id="KW-0784">Thiamine biosynthesis</keyword>
<organism evidence="4 5">
    <name type="scientific">Virgibacillus pantothenticus</name>
    <dbReference type="NCBI Taxonomy" id="1473"/>
    <lineage>
        <taxon>Bacteria</taxon>
        <taxon>Bacillati</taxon>
        <taxon>Bacillota</taxon>
        <taxon>Bacilli</taxon>
        <taxon>Bacillales</taxon>
        <taxon>Bacillaceae</taxon>
        <taxon>Virgibacillus</taxon>
    </lineage>
</organism>
<evidence type="ECO:0000259" key="3">
    <source>
        <dbReference type="Pfam" id="PF02581"/>
    </source>
</evidence>
<dbReference type="InterPro" id="IPR013785">
    <property type="entry name" value="Aldolase_TIM"/>
</dbReference>
<gene>
    <name evidence="4" type="ORF">AFK71_13665</name>
</gene>